<dbReference type="Proteomes" id="UP000309133">
    <property type="component" value="Unassembled WGS sequence"/>
</dbReference>
<evidence type="ECO:0000256" key="4">
    <source>
        <dbReference type="SAM" id="MobiDB-lite"/>
    </source>
</evidence>
<sequence length="375" mass="40085">MRIAVLCHMHHPIAQPFEGGTEAHTATMTDILVARGHDVTLFAKEGSGTDARLHALVPAEFEFIRTASPLVREQQRGFLAEAAHHSIQLIEGGGYDVVINNSLSSLPYRGLRDTAMLTILHTPPTLADVTAVVSSAGWTPGERHAYATVSRANAASWRHLLPSVEVVSNGVDLHRWRPRTHLRRRHALWAARITPEKGLHLAIDAARAAGIALEISGPIAHRAYFDEQIVPRLGADVRYRGHLDHDQLPRFLARGAVFIASPLWAEPFGLSVVEAMACGTPVAALPAGAMPELIAPAAGALAADDSVDALAQAIREALGRSRAAVRSAAAAYSDQGMVDGYERILRRLTGTDDPDRLADPAAAAHGSGDLDLQAS</sequence>
<dbReference type="SUPFAM" id="SSF53756">
    <property type="entry name" value="UDP-Glycosyltransferase/glycogen phosphorylase"/>
    <property type="match status" value="1"/>
</dbReference>
<keyword evidence="8" id="KW-1185">Reference proteome</keyword>
<feature type="region of interest" description="Disordered" evidence="4">
    <location>
        <begin position="351"/>
        <end position="375"/>
    </location>
</feature>
<dbReference type="RefSeq" id="WP_136428240.1">
    <property type="nucleotide sequence ID" value="NZ_SSSM01000005.1"/>
</dbReference>
<dbReference type="InterPro" id="IPR050194">
    <property type="entry name" value="Glycosyltransferase_grp1"/>
</dbReference>
<feature type="domain" description="Glycosyltransferase subfamily 4-like N-terminal" evidence="6">
    <location>
        <begin position="19"/>
        <end position="175"/>
    </location>
</feature>
<dbReference type="Pfam" id="PF13439">
    <property type="entry name" value="Glyco_transf_4"/>
    <property type="match status" value="1"/>
</dbReference>
<evidence type="ECO:0000259" key="5">
    <source>
        <dbReference type="Pfam" id="PF00534"/>
    </source>
</evidence>
<keyword evidence="2" id="KW-0328">Glycosyltransferase</keyword>
<dbReference type="EMBL" id="SSSM01000005">
    <property type="protein sequence ID" value="THG29911.1"/>
    <property type="molecule type" value="Genomic_DNA"/>
</dbReference>
<name>A0A4S4FIH8_9MICO</name>
<evidence type="ECO:0000259" key="6">
    <source>
        <dbReference type="Pfam" id="PF13439"/>
    </source>
</evidence>
<evidence type="ECO:0000256" key="1">
    <source>
        <dbReference type="ARBA" id="ARBA00021292"/>
    </source>
</evidence>
<dbReference type="AlphaFoldDB" id="A0A4S4FIH8"/>
<dbReference type="PANTHER" id="PTHR45947">
    <property type="entry name" value="SULFOQUINOVOSYL TRANSFERASE SQD2"/>
    <property type="match status" value="1"/>
</dbReference>
<dbReference type="PANTHER" id="PTHR45947:SF3">
    <property type="entry name" value="SULFOQUINOVOSYL TRANSFERASE SQD2"/>
    <property type="match status" value="1"/>
</dbReference>
<accession>A0A4S4FIH8</accession>
<evidence type="ECO:0000256" key="3">
    <source>
        <dbReference type="ARBA" id="ARBA00022679"/>
    </source>
</evidence>
<proteinExistence type="predicted"/>
<reference evidence="7 8" key="1">
    <citation type="submission" date="2019-04" db="EMBL/GenBank/DDBJ databases">
        <authorList>
            <person name="Jiang L."/>
        </authorList>
    </citation>
    <scope>NUCLEOTIDE SEQUENCE [LARGE SCALE GENOMIC DNA]</scope>
    <source>
        <strain evidence="7 8">YIM 131853</strain>
    </source>
</reference>
<evidence type="ECO:0000313" key="7">
    <source>
        <dbReference type="EMBL" id="THG29911.1"/>
    </source>
</evidence>
<organism evidence="7 8">
    <name type="scientific">Naasia lichenicola</name>
    <dbReference type="NCBI Taxonomy" id="2565933"/>
    <lineage>
        <taxon>Bacteria</taxon>
        <taxon>Bacillati</taxon>
        <taxon>Actinomycetota</taxon>
        <taxon>Actinomycetes</taxon>
        <taxon>Micrococcales</taxon>
        <taxon>Microbacteriaceae</taxon>
        <taxon>Naasia</taxon>
    </lineage>
</organism>
<dbReference type="GO" id="GO:0016757">
    <property type="term" value="F:glycosyltransferase activity"/>
    <property type="evidence" value="ECO:0007669"/>
    <property type="project" value="UniProtKB-KW"/>
</dbReference>
<dbReference type="OrthoDB" id="9809227at2"/>
<comment type="caution">
    <text evidence="7">The sequence shown here is derived from an EMBL/GenBank/DDBJ whole genome shotgun (WGS) entry which is preliminary data.</text>
</comment>
<dbReference type="GO" id="GO:1901137">
    <property type="term" value="P:carbohydrate derivative biosynthetic process"/>
    <property type="evidence" value="ECO:0007669"/>
    <property type="project" value="UniProtKB-ARBA"/>
</dbReference>
<protein>
    <recommendedName>
        <fullName evidence="1">D-inositol 3-phosphate glycosyltransferase</fullName>
    </recommendedName>
</protein>
<dbReference type="Gene3D" id="3.40.50.2000">
    <property type="entry name" value="Glycogen Phosphorylase B"/>
    <property type="match status" value="2"/>
</dbReference>
<dbReference type="InterPro" id="IPR028098">
    <property type="entry name" value="Glyco_trans_4-like_N"/>
</dbReference>
<feature type="domain" description="Glycosyl transferase family 1" evidence="5">
    <location>
        <begin position="184"/>
        <end position="325"/>
    </location>
</feature>
<evidence type="ECO:0000313" key="8">
    <source>
        <dbReference type="Proteomes" id="UP000309133"/>
    </source>
</evidence>
<dbReference type="InterPro" id="IPR001296">
    <property type="entry name" value="Glyco_trans_1"/>
</dbReference>
<evidence type="ECO:0000256" key="2">
    <source>
        <dbReference type="ARBA" id="ARBA00022676"/>
    </source>
</evidence>
<gene>
    <name evidence="7" type="ORF">E6C64_14790</name>
</gene>
<dbReference type="Pfam" id="PF00534">
    <property type="entry name" value="Glycos_transf_1"/>
    <property type="match status" value="1"/>
</dbReference>
<keyword evidence="3 7" id="KW-0808">Transferase</keyword>